<evidence type="ECO:0000259" key="14">
    <source>
        <dbReference type="PROSITE" id="PS51192"/>
    </source>
</evidence>
<accession>A0A9X3EZ36</accession>
<comment type="caution">
    <text evidence="15">The sequence shown here is derived from an EMBL/GenBank/DDBJ whole genome shotgun (WGS) entry which is preliminary data.</text>
</comment>
<evidence type="ECO:0000256" key="6">
    <source>
        <dbReference type="ARBA" id="ARBA00022806"/>
    </source>
</evidence>
<evidence type="ECO:0000256" key="3">
    <source>
        <dbReference type="ARBA" id="ARBA00022723"/>
    </source>
</evidence>
<dbReference type="GO" id="GO:0005524">
    <property type="term" value="F:ATP binding"/>
    <property type="evidence" value="ECO:0007669"/>
    <property type="project" value="UniProtKB-KW"/>
</dbReference>
<feature type="compositionally biased region" description="Low complexity" evidence="13">
    <location>
        <begin position="647"/>
        <end position="664"/>
    </location>
</feature>
<feature type="compositionally biased region" description="Basic and acidic residues" evidence="13">
    <location>
        <begin position="628"/>
        <end position="646"/>
    </location>
</feature>
<dbReference type="InterPro" id="IPR027417">
    <property type="entry name" value="P-loop_NTPase"/>
</dbReference>
<dbReference type="GO" id="GO:0006270">
    <property type="term" value="P:DNA replication initiation"/>
    <property type="evidence" value="ECO:0007669"/>
    <property type="project" value="TreeGrafter"/>
</dbReference>
<dbReference type="SUPFAM" id="SSF52540">
    <property type="entry name" value="P-loop containing nucleoside triphosphate hydrolases"/>
    <property type="match status" value="2"/>
</dbReference>
<dbReference type="GO" id="GO:0003677">
    <property type="term" value="F:DNA binding"/>
    <property type="evidence" value="ECO:0007669"/>
    <property type="project" value="UniProtKB-KW"/>
</dbReference>
<dbReference type="GO" id="GO:0006310">
    <property type="term" value="P:DNA recombination"/>
    <property type="evidence" value="ECO:0007669"/>
    <property type="project" value="InterPro"/>
</dbReference>
<name>A0A9X3EZ36_9BACT</name>
<evidence type="ECO:0000256" key="1">
    <source>
        <dbReference type="ARBA" id="ARBA00022515"/>
    </source>
</evidence>
<dbReference type="PANTHER" id="PTHR30580:SF0">
    <property type="entry name" value="PRIMOSOMAL PROTEIN N"/>
    <property type="match status" value="1"/>
</dbReference>
<dbReference type="InterPro" id="IPR014001">
    <property type="entry name" value="Helicase_ATP-bd"/>
</dbReference>
<dbReference type="InterPro" id="IPR040498">
    <property type="entry name" value="PriA_CRR"/>
</dbReference>
<feature type="compositionally biased region" description="Gly residues" evidence="13">
    <location>
        <begin position="576"/>
        <end position="596"/>
    </location>
</feature>
<keyword evidence="6" id="KW-0347">Helicase</keyword>
<reference evidence="15" key="1">
    <citation type="submission" date="2022-11" db="EMBL/GenBank/DDBJ databases">
        <title>Minimal conservation of predation-associated metabolite biosynthetic gene clusters underscores biosynthetic potential of Myxococcota including descriptions for ten novel species: Archangium lansinium sp. nov., Myxococcus landrumus sp. nov., Nannocystis bai.</title>
        <authorList>
            <person name="Ahearne A."/>
            <person name="Stevens C."/>
            <person name="Phillips K."/>
        </authorList>
    </citation>
    <scope>NUCLEOTIDE SEQUENCE</scope>
    <source>
        <strain evidence="15">Na p29</strain>
    </source>
</reference>
<evidence type="ECO:0000256" key="12">
    <source>
        <dbReference type="ARBA" id="ARBA00048988"/>
    </source>
</evidence>
<dbReference type="FunFam" id="3.40.50.300:FF:000489">
    <property type="entry name" value="Primosome assembly protein PriA"/>
    <property type="match status" value="1"/>
</dbReference>
<proteinExistence type="predicted"/>
<evidence type="ECO:0000313" key="15">
    <source>
        <dbReference type="EMBL" id="MCY1012170.1"/>
    </source>
</evidence>
<keyword evidence="10" id="KW-0413">Isomerase</keyword>
<dbReference type="AlphaFoldDB" id="A0A9X3EZ36"/>
<evidence type="ECO:0000256" key="9">
    <source>
        <dbReference type="ARBA" id="ARBA00023125"/>
    </source>
</evidence>
<feature type="region of interest" description="Disordered" evidence="13">
    <location>
        <begin position="481"/>
        <end position="698"/>
    </location>
</feature>
<feature type="domain" description="Helicase ATP-binding" evidence="14">
    <location>
        <begin position="146"/>
        <end position="312"/>
    </location>
</feature>
<dbReference type="GO" id="GO:1990077">
    <property type="term" value="C:primosome complex"/>
    <property type="evidence" value="ECO:0007669"/>
    <property type="project" value="UniProtKB-KW"/>
</dbReference>
<feature type="compositionally biased region" description="Low complexity" evidence="13">
    <location>
        <begin position="617"/>
        <end position="627"/>
    </location>
</feature>
<dbReference type="GO" id="GO:0016787">
    <property type="term" value="F:hydrolase activity"/>
    <property type="evidence" value="ECO:0007669"/>
    <property type="project" value="UniProtKB-KW"/>
</dbReference>
<keyword evidence="1" id="KW-0639">Primosome</keyword>
<evidence type="ECO:0000313" key="16">
    <source>
        <dbReference type="Proteomes" id="UP001150924"/>
    </source>
</evidence>
<dbReference type="CDD" id="cd17929">
    <property type="entry name" value="DEXHc_priA"/>
    <property type="match status" value="1"/>
</dbReference>
<evidence type="ECO:0000256" key="2">
    <source>
        <dbReference type="ARBA" id="ARBA00022705"/>
    </source>
</evidence>
<dbReference type="EMBL" id="JAPNKE010000002">
    <property type="protein sequence ID" value="MCY1012170.1"/>
    <property type="molecule type" value="Genomic_DNA"/>
</dbReference>
<feature type="compositionally biased region" description="Basic and acidic residues" evidence="13">
    <location>
        <begin position="529"/>
        <end position="545"/>
    </location>
</feature>
<dbReference type="Proteomes" id="UP001150924">
    <property type="component" value="Unassembled WGS sequence"/>
</dbReference>
<protein>
    <recommendedName>
        <fullName evidence="11">DNA 3'-5' helicase</fullName>
        <ecNumber evidence="11">5.6.2.4</ecNumber>
    </recommendedName>
</protein>
<keyword evidence="2" id="KW-0235">DNA replication</keyword>
<dbReference type="Gene3D" id="3.40.50.300">
    <property type="entry name" value="P-loop containing nucleotide triphosphate hydrolases"/>
    <property type="match status" value="2"/>
</dbReference>
<gene>
    <name evidence="15" type="primary">priA</name>
    <name evidence="15" type="ORF">OV079_42850</name>
</gene>
<evidence type="ECO:0000256" key="8">
    <source>
        <dbReference type="ARBA" id="ARBA00022840"/>
    </source>
</evidence>
<dbReference type="GO" id="GO:0006302">
    <property type="term" value="P:double-strand break repair"/>
    <property type="evidence" value="ECO:0007669"/>
    <property type="project" value="InterPro"/>
</dbReference>
<evidence type="ECO:0000256" key="11">
    <source>
        <dbReference type="ARBA" id="ARBA00034808"/>
    </source>
</evidence>
<feature type="compositionally biased region" description="Basic residues" evidence="13">
    <location>
        <begin position="689"/>
        <end position="698"/>
    </location>
</feature>
<dbReference type="InterPro" id="IPR005259">
    <property type="entry name" value="PriA"/>
</dbReference>
<keyword evidence="3" id="KW-0479">Metal-binding</keyword>
<dbReference type="InterPro" id="IPR011545">
    <property type="entry name" value="DEAD/DEAH_box_helicase_dom"/>
</dbReference>
<evidence type="ECO:0000256" key="5">
    <source>
        <dbReference type="ARBA" id="ARBA00022801"/>
    </source>
</evidence>
<organism evidence="15 16">
    <name type="scientific">Nannocystis pusilla</name>
    <dbReference type="NCBI Taxonomy" id="889268"/>
    <lineage>
        <taxon>Bacteria</taxon>
        <taxon>Pseudomonadati</taxon>
        <taxon>Myxococcota</taxon>
        <taxon>Polyangia</taxon>
        <taxon>Nannocystales</taxon>
        <taxon>Nannocystaceae</taxon>
        <taxon>Nannocystis</taxon>
    </lineage>
</organism>
<dbReference type="PROSITE" id="PS51192">
    <property type="entry name" value="HELICASE_ATP_BIND_1"/>
    <property type="match status" value="1"/>
</dbReference>
<dbReference type="NCBIfam" id="TIGR00595">
    <property type="entry name" value="priA"/>
    <property type="match status" value="1"/>
</dbReference>
<dbReference type="Pfam" id="PF18319">
    <property type="entry name" value="Zn_ribbon_PriA"/>
    <property type="match status" value="1"/>
</dbReference>
<sequence length="698" mass="73644">MIDLRPRIPGVLRLIGDLAAKELCTISWDEAGGEGARVEAHYRRTDYLRGAATAEETLREHIGRSKQRRALLDLLEGAGSWVPAGELRGPFPGYKKLLEPLIAAGLVGVEERLRALDPFAAETIEPSLPQAPTADQAAALATLRGDLEAGKFAASLLHGVTGSGKTEVYLQLIADARARGGGAIVLVPEIALTPQLSDRFRARFGETVAVLHSGLTPRQRLDAWQQIRMGARPIVIGARSAVFAPVPDLKVIVVDEEHDGSFKQEEGVRYSARDVALVRARDASAVALLGSATPALETYESARSGKIRWLRMTTRPTTRPLPAVELISLATHRPDPETLLTGRLRTALAETVAAGEQAIVFLNRRGFATTLLCDHCGALHHCPDCSAPAMTYHLGRNRLMCHWCGFIEAPPERCVECGEGELLHGNAGTERIELALAKDVPGARVLRLDRDTSRGKGLLETLAQFRRREADILVGTQMLSKGHDFRGDAGGDPPGRPRARAARHSRVGADVPAADAGGGPSWPRGQARARADPGLRDQEPGDRVRGRARLRGVRGVGARQAPRAPQPAVRPPGAGADLGAGPGGGAAARGGAGGGHPRGRGRGAAQARGGAGERRGAAAGATAGAEGIAHRAGEPPRALADAHPREQPASAALVAATAAAPPRRGGQRGVQDDGERGCRPAVADLSAWRRMRSRTSDA</sequence>
<evidence type="ECO:0000256" key="10">
    <source>
        <dbReference type="ARBA" id="ARBA00023235"/>
    </source>
</evidence>
<dbReference type="Pfam" id="PF00270">
    <property type="entry name" value="DEAD"/>
    <property type="match status" value="1"/>
</dbReference>
<dbReference type="GO" id="GO:0043138">
    <property type="term" value="F:3'-5' DNA helicase activity"/>
    <property type="evidence" value="ECO:0007669"/>
    <property type="project" value="UniProtKB-EC"/>
</dbReference>
<comment type="catalytic activity">
    <reaction evidence="12">
        <text>ATP + H2O = ADP + phosphate + H(+)</text>
        <dbReference type="Rhea" id="RHEA:13065"/>
        <dbReference type="ChEBI" id="CHEBI:15377"/>
        <dbReference type="ChEBI" id="CHEBI:15378"/>
        <dbReference type="ChEBI" id="CHEBI:30616"/>
        <dbReference type="ChEBI" id="CHEBI:43474"/>
        <dbReference type="ChEBI" id="CHEBI:456216"/>
        <dbReference type="EC" id="5.6.2.4"/>
    </reaction>
</comment>
<dbReference type="EC" id="5.6.2.4" evidence="11"/>
<keyword evidence="8" id="KW-0067">ATP-binding</keyword>
<keyword evidence="7" id="KW-0862">Zinc</keyword>
<feature type="compositionally biased region" description="Basic residues" evidence="13">
    <location>
        <begin position="497"/>
        <end position="506"/>
    </location>
</feature>
<dbReference type="SMART" id="SM00487">
    <property type="entry name" value="DEXDc"/>
    <property type="match status" value="1"/>
</dbReference>
<keyword evidence="5" id="KW-0378">Hydrolase</keyword>
<keyword evidence="16" id="KW-1185">Reference proteome</keyword>
<dbReference type="GO" id="GO:0006269">
    <property type="term" value="P:DNA replication, synthesis of primer"/>
    <property type="evidence" value="ECO:0007669"/>
    <property type="project" value="UniProtKB-KW"/>
</dbReference>
<evidence type="ECO:0000256" key="13">
    <source>
        <dbReference type="SAM" id="MobiDB-lite"/>
    </source>
</evidence>
<evidence type="ECO:0000256" key="7">
    <source>
        <dbReference type="ARBA" id="ARBA00022833"/>
    </source>
</evidence>
<keyword evidence="4" id="KW-0547">Nucleotide-binding</keyword>
<keyword evidence="9" id="KW-0238">DNA-binding</keyword>
<dbReference type="PANTHER" id="PTHR30580">
    <property type="entry name" value="PRIMOSOMAL PROTEIN N"/>
    <property type="match status" value="1"/>
</dbReference>
<dbReference type="GO" id="GO:0046872">
    <property type="term" value="F:metal ion binding"/>
    <property type="evidence" value="ECO:0007669"/>
    <property type="project" value="UniProtKB-KW"/>
</dbReference>
<evidence type="ECO:0000256" key="4">
    <source>
        <dbReference type="ARBA" id="ARBA00022741"/>
    </source>
</evidence>